<evidence type="ECO:0000313" key="1">
    <source>
        <dbReference type="EMBL" id="KAK9695425.1"/>
    </source>
</evidence>
<evidence type="ECO:0000313" key="2">
    <source>
        <dbReference type="Proteomes" id="UP001479436"/>
    </source>
</evidence>
<accession>A0ABR2VRF8</accession>
<proteinExistence type="predicted"/>
<sequence>MRPSKVEVSKTVTVRSSKTVYKDKIAISPTTTFESVLKYAIPIAAPEGKRFVMKSMDKKLEFVPDDFIAEAIQGVDHIEIYVYIENIPDIQLDDFDIA</sequence>
<protein>
    <submittedName>
        <fullName evidence="1">Uncharacterized protein</fullName>
    </submittedName>
</protein>
<name>A0ABR2VRF8_9FUNG</name>
<dbReference type="EMBL" id="JASJQH010008076">
    <property type="protein sequence ID" value="KAK9695425.1"/>
    <property type="molecule type" value="Genomic_DNA"/>
</dbReference>
<comment type="caution">
    <text evidence="1">The sequence shown here is derived from an EMBL/GenBank/DDBJ whole genome shotgun (WGS) entry which is preliminary data.</text>
</comment>
<organism evidence="1 2">
    <name type="scientific">Basidiobolus ranarum</name>
    <dbReference type="NCBI Taxonomy" id="34480"/>
    <lineage>
        <taxon>Eukaryota</taxon>
        <taxon>Fungi</taxon>
        <taxon>Fungi incertae sedis</taxon>
        <taxon>Zoopagomycota</taxon>
        <taxon>Entomophthoromycotina</taxon>
        <taxon>Basidiobolomycetes</taxon>
        <taxon>Basidiobolales</taxon>
        <taxon>Basidiobolaceae</taxon>
        <taxon>Basidiobolus</taxon>
    </lineage>
</organism>
<gene>
    <name evidence="1" type="ORF">K7432_012963</name>
</gene>
<reference evidence="1 2" key="1">
    <citation type="submission" date="2023-04" db="EMBL/GenBank/DDBJ databases">
        <title>Genome of Basidiobolus ranarum AG-B5.</title>
        <authorList>
            <person name="Stajich J.E."/>
            <person name="Carter-House D."/>
            <person name="Gryganskyi A."/>
        </authorList>
    </citation>
    <scope>NUCLEOTIDE SEQUENCE [LARGE SCALE GENOMIC DNA]</scope>
    <source>
        <strain evidence="1 2">AG-B5</strain>
    </source>
</reference>
<dbReference type="Proteomes" id="UP001479436">
    <property type="component" value="Unassembled WGS sequence"/>
</dbReference>
<keyword evidence="2" id="KW-1185">Reference proteome</keyword>